<dbReference type="AlphaFoldDB" id="A0A399JH93"/>
<protein>
    <submittedName>
        <fullName evidence="6">Bifunctional 3-phenylpropionate/cinnamic acid dioxygenase ferredoxin subunit</fullName>
    </submittedName>
</protein>
<reference evidence="6 7" key="1">
    <citation type="submission" date="2018-07" db="EMBL/GenBank/DDBJ databases">
        <title>Arthrobacter sp. nov., isolated from raw cow's milk with high bacterial count.</title>
        <authorList>
            <person name="Hahne J."/>
            <person name="Isele D."/>
            <person name="Lipski A."/>
        </authorList>
    </citation>
    <scope>NUCLEOTIDE SEQUENCE [LARGE SCALE GENOMIC DNA]</scope>
    <source>
        <strain evidence="6 7">JZ R-35</strain>
    </source>
</reference>
<dbReference type="GO" id="GO:0051537">
    <property type="term" value="F:2 iron, 2 sulfur cluster binding"/>
    <property type="evidence" value="ECO:0007669"/>
    <property type="project" value="UniProtKB-KW"/>
</dbReference>
<proteinExistence type="predicted"/>
<dbReference type="InterPro" id="IPR036922">
    <property type="entry name" value="Rieske_2Fe-2S_sf"/>
</dbReference>
<organism evidence="6 7">
    <name type="scientific">Galactobacter valiniphilus</name>
    <dbReference type="NCBI Taxonomy" id="2676122"/>
    <lineage>
        <taxon>Bacteria</taxon>
        <taxon>Bacillati</taxon>
        <taxon>Actinomycetota</taxon>
        <taxon>Actinomycetes</taxon>
        <taxon>Micrococcales</taxon>
        <taxon>Micrococcaceae</taxon>
        <taxon>Galactobacter</taxon>
    </lineage>
</organism>
<sequence length="117" mass="12426">MAQIVDVAGVGEIPEGEAVVVDGDANETGRDIAVFHAETGEFFALDDECTHETASLADGWIEGDRVECPLHAAEFCLRTGKVLCLPATESARTHKVEVVDGRVLLHPGESVEGADRP</sequence>
<evidence type="ECO:0000256" key="4">
    <source>
        <dbReference type="ARBA" id="ARBA00023014"/>
    </source>
</evidence>
<dbReference type="Proteomes" id="UP000265419">
    <property type="component" value="Unassembled WGS sequence"/>
</dbReference>
<comment type="caution">
    <text evidence="6">The sequence shown here is derived from an EMBL/GenBank/DDBJ whole genome shotgun (WGS) entry which is preliminary data.</text>
</comment>
<evidence type="ECO:0000256" key="2">
    <source>
        <dbReference type="ARBA" id="ARBA00022723"/>
    </source>
</evidence>
<dbReference type="GO" id="GO:0046872">
    <property type="term" value="F:metal ion binding"/>
    <property type="evidence" value="ECO:0007669"/>
    <property type="project" value="UniProtKB-KW"/>
</dbReference>
<feature type="domain" description="Rieske" evidence="5">
    <location>
        <begin position="5"/>
        <end position="105"/>
    </location>
</feature>
<keyword evidence="7" id="KW-1185">Reference proteome</keyword>
<gene>
    <name evidence="6" type="ORF">DWB68_01495</name>
</gene>
<dbReference type="Gene3D" id="2.102.10.10">
    <property type="entry name" value="Rieske [2Fe-2S] iron-sulphur domain"/>
    <property type="match status" value="1"/>
</dbReference>
<accession>A0A399JH93</accession>
<dbReference type="GO" id="GO:0051213">
    <property type="term" value="F:dioxygenase activity"/>
    <property type="evidence" value="ECO:0007669"/>
    <property type="project" value="UniProtKB-KW"/>
</dbReference>
<evidence type="ECO:0000259" key="5">
    <source>
        <dbReference type="PROSITE" id="PS51296"/>
    </source>
</evidence>
<dbReference type="PANTHER" id="PTHR21496">
    <property type="entry name" value="FERREDOXIN-RELATED"/>
    <property type="match status" value="1"/>
</dbReference>
<dbReference type="NCBIfam" id="NF007422">
    <property type="entry name" value="PRK09965.1"/>
    <property type="match status" value="1"/>
</dbReference>
<keyword evidence="6" id="KW-0560">Oxidoreductase</keyword>
<dbReference type="RefSeq" id="WP_119423358.1">
    <property type="nucleotide sequence ID" value="NZ_QQXK01000002.1"/>
</dbReference>
<keyword evidence="4" id="KW-0411">Iron-sulfur</keyword>
<keyword evidence="3" id="KW-0408">Iron</keyword>
<dbReference type="PROSITE" id="PS51296">
    <property type="entry name" value="RIESKE"/>
    <property type="match status" value="1"/>
</dbReference>
<evidence type="ECO:0000313" key="6">
    <source>
        <dbReference type="EMBL" id="RII43599.1"/>
    </source>
</evidence>
<dbReference type="GO" id="GO:0004497">
    <property type="term" value="F:monooxygenase activity"/>
    <property type="evidence" value="ECO:0007669"/>
    <property type="project" value="UniProtKB-ARBA"/>
</dbReference>
<keyword evidence="1" id="KW-0001">2Fe-2S</keyword>
<dbReference type="Pfam" id="PF00355">
    <property type="entry name" value="Rieske"/>
    <property type="match status" value="1"/>
</dbReference>
<dbReference type="CDD" id="cd03528">
    <property type="entry name" value="Rieske_RO_ferredoxin"/>
    <property type="match status" value="1"/>
</dbReference>
<dbReference type="PANTHER" id="PTHR21496:SF23">
    <property type="entry name" value="3-PHENYLPROPIONATE_CINNAMIC ACID DIOXYGENASE FERREDOXIN SUBUNIT"/>
    <property type="match status" value="1"/>
</dbReference>
<name>A0A399JH93_9MICC</name>
<keyword evidence="2" id="KW-0479">Metal-binding</keyword>
<evidence type="ECO:0000313" key="7">
    <source>
        <dbReference type="Proteomes" id="UP000265419"/>
    </source>
</evidence>
<dbReference type="EMBL" id="QQXK01000002">
    <property type="protein sequence ID" value="RII43599.1"/>
    <property type="molecule type" value="Genomic_DNA"/>
</dbReference>
<evidence type="ECO:0000256" key="1">
    <source>
        <dbReference type="ARBA" id="ARBA00022714"/>
    </source>
</evidence>
<dbReference type="SUPFAM" id="SSF50022">
    <property type="entry name" value="ISP domain"/>
    <property type="match status" value="1"/>
</dbReference>
<evidence type="ECO:0000256" key="3">
    <source>
        <dbReference type="ARBA" id="ARBA00023004"/>
    </source>
</evidence>
<dbReference type="GO" id="GO:0016705">
    <property type="term" value="F:oxidoreductase activity, acting on paired donors, with incorporation or reduction of molecular oxygen"/>
    <property type="evidence" value="ECO:0007669"/>
    <property type="project" value="UniProtKB-ARBA"/>
</dbReference>
<dbReference type="InterPro" id="IPR017941">
    <property type="entry name" value="Rieske_2Fe-2S"/>
</dbReference>
<keyword evidence="6" id="KW-0223">Dioxygenase</keyword>